<dbReference type="Pfam" id="PF08241">
    <property type="entry name" value="Methyltransf_11"/>
    <property type="match status" value="1"/>
</dbReference>
<evidence type="ECO:0000256" key="1">
    <source>
        <dbReference type="SAM" id="Phobius"/>
    </source>
</evidence>
<evidence type="ECO:0000259" key="2">
    <source>
        <dbReference type="Pfam" id="PF08241"/>
    </source>
</evidence>
<dbReference type="Proteomes" id="UP000178534">
    <property type="component" value="Unassembled WGS sequence"/>
</dbReference>
<dbReference type="SUPFAM" id="SSF53335">
    <property type="entry name" value="S-adenosyl-L-methionine-dependent methyltransferases"/>
    <property type="match status" value="1"/>
</dbReference>
<dbReference type="STRING" id="1798665.A2942_03090"/>
<name>A0A1G2DGP8_9BACT</name>
<feature type="domain" description="Methyltransferase type 11" evidence="2">
    <location>
        <begin position="85"/>
        <end position="132"/>
    </location>
</feature>
<sequence length="239" mass="26910">MSILNTNQENVIATFDVRNFFKRWPRFYYFIGTVFGPMMYSGLSAKKFLERFPREGMTLNIGSGPRTINSEVVNVDIYPYAGVKIVADVNAIPLPSESVARIVSDTVLEHVTDPTLAVKEMRRLLAPGGLAFVTVPFLYPYHSSPNDYQRWTKTGVGELFRDFEIVEIGVRAGPFSALTAHLNHLFAVIFSFGSARVESLLVNLVMFVTFPLKLPDLVFNHWPNAEKVASVLYLVARKK</sequence>
<keyword evidence="1" id="KW-0472">Membrane</keyword>
<gene>
    <name evidence="3" type="ORF">A2942_03090</name>
</gene>
<dbReference type="GO" id="GO:0008757">
    <property type="term" value="F:S-adenosylmethionine-dependent methyltransferase activity"/>
    <property type="evidence" value="ECO:0007669"/>
    <property type="project" value="InterPro"/>
</dbReference>
<organism evidence="3 4">
    <name type="scientific">Candidatus Lloydbacteria bacterium RIFCSPLOWO2_01_FULL_50_20</name>
    <dbReference type="NCBI Taxonomy" id="1798665"/>
    <lineage>
        <taxon>Bacteria</taxon>
        <taxon>Candidatus Lloydiibacteriota</taxon>
    </lineage>
</organism>
<feature type="transmembrane region" description="Helical" evidence="1">
    <location>
        <begin position="27"/>
        <end position="45"/>
    </location>
</feature>
<accession>A0A1G2DGP8</accession>
<evidence type="ECO:0000313" key="3">
    <source>
        <dbReference type="EMBL" id="OGZ12854.1"/>
    </source>
</evidence>
<dbReference type="InterPro" id="IPR029063">
    <property type="entry name" value="SAM-dependent_MTases_sf"/>
</dbReference>
<keyword evidence="1" id="KW-0812">Transmembrane</keyword>
<dbReference type="AlphaFoldDB" id="A0A1G2DGP8"/>
<evidence type="ECO:0000313" key="4">
    <source>
        <dbReference type="Proteomes" id="UP000178534"/>
    </source>
</evidence>
<dbReference type="EMBL" id="MHLP01000017">
    <property type="protein sequence ID" value="OGZ12854.1"/>
    <property type="molecule type" value="Genomic_DNA"/>
</dbReference>
<dbReference type="InterPro" id="IPR013216">
    <property type="entry name" value="Methyltransf_11"/>
</dbReference>
<keyword evidence="1" id="KW-1133">Transmembrane helix</keyword>
<proteinExistence type="predicted"/>
<dbReference type="Gene3D" id="3.40.50.150">
    <property type="entry name" value="Vaccinia Virus protein VP39"/>
    <property type="match status" value="1"/>
</dbReference>
<comment type="caution">
    <text evidence="3">The sequence shown here is derived from an EMBL/GenBank/DDBJ whole genome shotgun (WGS) entry which is preliminary data.</text>
</comment>
<protein>
    <recommendedName>
        <fullName evidence="2">Methyltransferase type 11 domain-containing protein</fullName>
    </recommendedName>
</protein>
<reference evidence="3 4" key="1">
    <citation type="journal article" date="2016" name="Nat. Commun.">
        <title>Thousands of microbial genomes shed light on interconnected biogeochemical processes in an aquifer system.</title>
        <authorList>
            <person name="Anantharaman K."/>
            <person name="Brown C.T."/>
            <person name="Hug L.A."/>
            <person name="Sharon I."/>
            <person name="Castelle C.J."/>
            <person name="Probst A.J."/>
            <person name="Thomas B.C."/>
            <person name="Singh A."/>
            <person name="Wilkins M.J."/>
            <person name="Karaoz U."/>
            <person name="Brodie E.L."/>
            <person name="Williams K.H."/>
            <person name="Hubbard S.S."/>
            <person name="Banfield J.F."/>
        </authorList>
    </citation>
    <scope>NUCLEOTIDE SEQUENCE [LARGE SCALE GENOMIC DNA]</scope>
</reference>